<evidence type="ECO:0000313" key="1">
    <source>
        <dbReference type="EMBL" id="TMQ69155.1"/>
    </source>
</evidence>
<proteinExistence type="predicted"/>
<protein>
    <submittedName>
        <fullName evidence="1">DUF2203 family protein</fullName>
    </submittedName>
</protein>
<dbReference type="Pfam" id="PF09969">
    <property type="entry name" value="DUF2203"/>
    <property type="match status" value="1"/>
</dbReference>
<gene>
    <name evidence="1" type="ORF">E6K80_12600</name>
</gene>
<dbReference type="EMBL" id="VBPA01000333">
    <property type="protein sequence ID" value="TMQ69155.1"/>
    <property type="molecule type" value="Genomic_DNA"/>
</dbReference>
<sequence length="162" mass="18926">MRLRQLVRDRRDRIRRGRRRRIVRVNLVTFTVEEANKLLPELRPRMERLTGAKRDYEKVQDRIHVLTLAVSGASKDNPDARELSRLHDRRNELAAVISREIAAIHGHGCVVKDLDKGLIDFYALAGDRLVFLCWRLGEREVAHWHSLDGGFEQRQSLQSEIE</sequence>
<evidence type="ECO:0000313" key="2">
    <source>
        <dbReference type="Proteomes" id="UP000319836"/>
    </source>
</evidence>
<organism evidence="1 2">
    <name type="scientific">Eiseniibacteriota bacterium</name>
    <dbReference type="NCBI Taxonomy" id="2212470"/>
    <lineage>
        <taxon>Bacteria</taxon>
        <taxon>Candidatus Eiseniibacteriota</taxon>
    </lineage>
</organism>
<accession>A0A538TZS4</accession>
<reference evidence="1 2" key="1">
    <citation type="journal article" date="2019" name="Nat. Microbiol.">
        <title>Mediterranean grassland soil C-N compound turnover is dependent on rainfall and depth, and is mediated by genomically divergent microorganisms.</title>
        <authorList>
            <person name="Diamond S."/>
            <person name="Andeer P.F."/>
            <person name="Li Z."/>
            <person name="Crits-Christoph A."/>
            <person name="Burstein D."/>
            <person name="Anantharaman K."/>
            <person name="Lane K.R."/>
            <person name="Thomas B.C."/>
            <person name="Pan C."/>
            <person name="Northen T.R."/>
            <person name="Banfield J.F."/>
        </authorList>
    </citation>
    <scope>NUCLEOTIDE SEQUENCE [LARGE SCALE GENOMIC DNA]</scope>
    <source>
        <strain evidence="1">WS_10</strain>
    </source>
</reference>
<dbReference type="PIRSF" id="PIRSF016498">
    <property type="entry name" value="UCP016498"/>
    <property type="match status" value="1"/>
</dbReference>
<dbReference type="InterPro" id="IPR018699">
    <property type="entry name" value="DUF2203"/>
</dbReference>
<dbReference type="Proteomes" id="UP000319836">
    <property type="component" value="Unassembled WGS sequence"/>
</dbReference>
<comment type="caution">
    <text evidence="1">The sequence shown here is derived from an EMBL/GenBank/DDBJ whole genome shotgun (WGS) entry which is preliminary data.</text>
</comment>
<dbReference type="AlphaFoldDB" id="A0A538TZS4"/>
<name>A0A538TZS4_UNCEI</name>